<reference evidence="2" key="1">
    <citation type="submission" date="2023-03" db="EMBL/GenBank/DDBJ databases">
        <title>Aeromonas caviae strain AC1520.</title>
        <authorList>
            <person name="Xie T."/>
            <person name="Zhang Q."/>
            <person name="Deng J."/>
            <person name="Li X."/>
        </authorList>
    </citation>
    <scope>NUCLEOTIDE SEQUENCE</scope>
    <source>
        <strain evidence="2">AC1520</strain>
        <plasmid evidence="2">pAC1520</plasmid>
    </source>
</reference>
<keyword evidence="2" id="KW-0614">Plasmid</keyword>
<keyword evidence="1" id="KW-0472">Membrane</keyword>
<dbReference type="EMBL" id="CP120943">
    <property type="protein sequence ID" value="WFG00128.1"/>
    <property type="molecule type" value="Genomic_DNA"/>
</dbReference>
<proteinExistence type="predicted"/>
<keyword evidence="1" id="KW-0812">Transmembrane</keyword>
<dbReference type="RefSeq" id="WP_128341445.1">
    <property type="nucleotide sequence ID" value="NZ_CAWOMG010000111.1"/>
</dbReference>
<evidence type="ECO:0000313" key="3">
    <source>
        <dbReference type="Proteomes" id="UP001218423"/>
    </source>
</evidence>
<geneLocation type="plasmid" evidence="2 3">
    <name>pAC1520</name>
</geneLocation>
<sequence length="245" mass="27726">MTTFNIICMSIMSAAILPMVYQLRRPMVSLTTARWQIVLMSYEYLLPTVMLFLLLAMIRKLMTFGMSLDVALVPGFLLFAFYMMRCFMHKGALISLPLHFPLLEWCLDARGRLHPHLAHGLAKRAPGGVLTLAIMKQWRGSIIDAIKQAGVFGRTIVIKTPFGLDRLCAELEACGWRIERFPDSTTPWPLRITLTLRRRGWKNRAPWHRIWRDVGVIHHAILHPALDAAAKPVPGDSSSTGKSNP</sequence>
<accession>A0AAJ5ZF28</accession>
<organism evidence="2 3">
    <name type="scientific">Aeromonas caviae</name>
    <name type="common">Aeromonas punctata</name>
    <dbReference type="NCBI Taxonomy" id="648"/>
    <lineage>
        <taxon>Bacteria</taxon>
        <taxon>Pseudomonadati</taxon>
        <taxon>Pseudomonadota</taxon>
        <taxon>Gammaproteobacteria</taxon>
        <taxon>Aeromonadales</taxon>
        <taxon>Aeromonadaceae</taxon>
        <taxon>Aeromonas</taxon>
    </lineage>
</organism>
<evidence type="ECO:0000256" key="1">
    <source>
        <dbReference type="SAM" id="Phobius"/>
    </source>
</evidence>
<feature type="transmembrane region" description="Helical" evidence="1">
    <location>
        <begin position="64"/>
        <end position="84"/>
    </location>
</feature>
<evidence type="ECO:0000313" key="2">
    <source>
        <dbReference type="EMBL" id="WFG00128.1"/>
    </source>
</evidence>
<dbReference type="Proteomes" id="UP001218423">
    <property type="component" value="Plasmid pAC1520"/>
</dbReference>
<name>A0AAJ5ZF28_AERCA</name>
<protein>
    <submittedName>
        <fullName evidence="2">Uncharacterized protein</fullName>
    </submittedName>
</protein>
<gene>
    <name evidence="2" type="ORF">P5S46_21775</name>
</gene>
<dbReference type="AlphaFoldDB" id="A0AAJ5ZF28"/>
<feature type="transmembrane region" description="Helical" evidence="1">
    <location>
        <begin position="35"/>
        <end position="58"/>
    </location>
</feature>
<feature type="transmembrane region" description="Helical" evidence="1">
    <location>
        <begin position="6"/>
        <end position="23"/>
    </location>
</feature>
<keyword evidence="1" id="KW-1133">Transmembrane helix</keyword>